<evidence type="ECO:0000256" key="2">
    <source>
        <dbReference type="ARBA" id="ARBA00022722"/>
    </source>
</evidence>
<evidence type="ECO:0000256" key="1">
    <source>
        <dbReference type="ARBA" id="ARBA00022649"/>
    </source>
</evidence>
<keyword evidence="1" id="KW-1277">Toxin-antitoxin system</keyword>
<dbReference type="InterPro" id="IPR052379">
    <property type="entry name" value="Type_VII_TA_RNase"/>
</dbReference>
<dbReference type="InterPro" id="IPR008201">
    <property type="entry name" value="HepT-like"/>
</dbReference>
<dbReference type="GO" id="GO:0016787">
    <property type="term" value="F:hydrolase activity"/>
    <property type="evidence" value="ECO:0007669"/>
    <property type="project" value="UniProtKB-KW"/>
</dbReference>
<dbReference type="Gene3D" id="1.20.120.580">
    <property type="entry name" value="bsu32300-like"/>
    <property type="match status" value="1"/>
</dbReference>
<organism evidence="5 6">
    <name type="scientific">Aerophobetes bacterium</name>
    <dbReference type="NCBI Taxonomy" id="2030807"/>
    <lineage>
        <taxon>Bacteria</taxon>
        <taxon>Candidatus Aerophobota</taxon>
    </lineage>
</organism>
<sequence length="136" mass="16161">MLQKLELLRKYVGYLKEYQRYALEDLQKNYTLRGAVERYFQLAIECVIDIAEIIISDLKIERPGEYREAIDLLGEKGILPGDFAYYFAPIAGFRNILVHEYIKVDLKEVYRHLKKDLPDFDKFARYIADYLSERNP</sequence>
<keyword evidence="3" id="KW-0378">Hydrolase</keyword>
<evidence type="ECO:0000256" key="3">
    <source>
        <dbReference type="ARBA" id="ARBA00022801"/>
    </source>
</evidence>
<gene>
    <name evidence="5" type="ORF">DRI96_04490</name>
</gene>
<evidence type="ECO:0000313" key="5">
    <source>
        <dbReference type="EMBL" id="RLE12478.1"/>
    </source>
</evidence>
<name>A0A662DCB0_UNCAE</name>
<comment type="caution">
    <text evidence="5">The sequence shown here is derived from an EMBL/GenBank/DDBJ whole genome shotgun (WGS) entry which is preliminary data.</text>
</comment>
<dbReference type="PANTHER" id="PTHR33397">
    <property type="entry name" value="UPF0331 PROTEIN YUTE"/>
    <property type="match status" value="1"/>
</dbReference>
<dbReference type="Proteomes" id="UP000267654">
    <property type="component" value="Unassembled WGS sequence"/>
</dbReference>
<evidence type="ECO:0000256" key="4">
    <source>
        <dbReference type="ARBA" id="ARBA00024207"/>
    </source>
</evidence>
<comment type="similarity">
    <text evidence="4">Belongs to the HepT RNase toxin family.</text>
</comment>
<accession>A0A662DCB0</accession>
<dbReference type="PANTHER" id="PTHR33397:SF5">
    <property type="entry name" value="RNASE YUTE-RELATED"/>
    <property type="match status" value="1"/>
</dbReference>
<proteinExistence type="inferred from homology"/>
<reference evidence="5 6" key="1">
    <citation type="submission" date="2018-06" db="EMBL/GenBank/DDBJ databases">
        <title>Extensive metabolic versatility and redundancy in microbially diverse, dynamic hydrothermal sediments.</title>
        <authorList>
            <person name="Dombrowski N."/>
            <person name="Teske A."/>
            <person name="Baker B.J."/>
        </authorList>
    </citation>
    <scope>NUCLEOTIDE SEQUENCE [LARGE SCALE GENOMIC DNA]</scope>
    <source>
        <strain evidence="5">B19_G9</strain>
    </source>
</reference>
<protein>
    <submittedName>
        <fullName evidence="5">DUF86 domain-containing protein</fullName>
    </submittedName>
</protein>
<keyword evidence="2" id="KW-0540">Nuclease</keyword>
<dbReference type="GO" id="GO:0110001">
    <property type="term" value="C:toxin-antitoxin complex"/>
    <property type="evidence" value="ECO:0007669"/>
    <property type="project" value="InterPro"/>
</dbReference>
<dbReference type="InterPro" id="IPR037038">
    <property type="entry name" value="HepT-like_sf"/>
</dbReference>
<dbReference type="NCBIfam" id="NF047751">
    <property type="entry name" value="HepT_toxin"/>
    <property type="match status" value="1"/>
</dbReference>
<dbReference type="AlphaFoldDB" id="A0A662DCB0"/>
<dbReference type="Pfam" id="PF01934">
    <property type="entry name" value="HepT-like"/>
    <property type="match status" value="1"/>
</dbReference>
<evidence type="ECO:0000313" key="6">
    <source>
        <dbReference type="Proteomes" id="UP000267654"/>
    </source>
</evidence>
<dbReference type="EMBL" id="QMQB01000155">
    <property type="protein sequence ID" value="RLE12478.1"/>
    <property type="molecule type" value="Genomic_DNA"/>
</dbReference>
<dbReference type="GO" id="GO:0004540">
    <property type="term" value="F:RNA nuclease activity"/>
    <property type="evidence" value="ECO:0007669"/>
    <property type="project" value="InterPro"/>
</dbReference>